<dbReference type="AlphaFoldDB" id="A0AAQ3KPY6"/>
<evidence type="ECO:0000256" key="4">
    <source>
        <dbReference type="ARBA" id="ARBA00023004"/>
    </source>
</evidence>
<dbReference type="InterPro" id="IPR027443">
    <property type="entry name" value="IPNS-like_sf"/>
</dbReference>
<dbReference type="GO" id="GO:0046872">
    <property type="term" value="F:metal ion binding"/>
    <property type="evidence" value="ECO:0007669"/>
    <property type="project" value="UniProtKB-KW"/>
</dbReference>
<evidence type="ECO:0000256" key="2">
    <source>
        <dbReference type="ARBA" id="ARBA00022723"/>
    </source>
</evidence>
<dbReference type="PANTHER" id="PTHR47990">
    <property type="entry name" value="2-OXOGLUTARATE (2OG) AND FE(II)-DEPENDENT OXYGENASE SUPERFAMILY PROTEIN-RELATED"/>
    <property type="match status" value="1"/>
</dbReference>
<keyword evidence="2" id="KW-0479">Metal-binding</keyword>
<dbReference type="FunFam" id="2.60.120.330:FF:000003">
    <property type="entry name" value="Gibberellin 20 oxidase 2"/>
    <property type="match status" value="2"/>
</dbReference>
<dbReference type="PRINTS" id="PR00682">
    <property type="entry name" value="IPNSYNTHASE"/>
</dbReference>
<sequence length="769" mass="86295">MAAISASLPPPASDLNKGKSPSNSDNHVIVFDSRLWKQPKIPSAFVWPPSERPPVVDELHIPVVDLQGLFDGDETSIQRAAEAVRTACVTHGFFQVINHRIDAAISRDTFAVAEEFFNLPLSDKMKVPKQSGSTWGYAVAHAERFSHKLPWKETLTICYDDSKNGEDIVDYFTFKMGDEFQTMGTTYQRYCKTMNDLSLKIMELLGISLGVGRVWFRDFFEDGLSTMRCNNYPPCQEPELTLGTGPHSDPTSLTILQQDDVAGLEVLSEGKWQFVNPIPDALVVNIGDTFMALTNGIYKSCLHRAAVNKDKVRRSVAFFMCPRSDKVVQPPRELLVGSGGGEEAPRAYPDFTWKELLEFTQTHHRADTTTLQYFTEKLLTSTATGKPMAPGSGDNHVIVFDSRLWKQPKIPSAFVWPPSERSPAVNELQIPAVDLQGLFDDDEASIQRAAEAVRTACMTHGFFQVINHRIDAAISRDTFAVAEKFFNLPMSDKMKVRKQSGSTWGYSVAHAERFSNKLPWKETLTSCYDDSKNGEDIVDYFTYKMGNEFQTMGRTYQMYCKAMNDLSLKIMELLGISLGVGRVWYRDFFENGLSTLRCNNYPPCQEPELTLGTGPHSDPTSLTILQQDDVAGLEVLSEGKWQFVNPIPGALVVNIGDTFMALTNGIYKSCLHRATVNKDKVRRSMAFFVCPRSDKVVHPPRELLVCSVVGEEAPRAYPDFTWKELLEFTQIHYRADTTTLQYFTEKLLASAATGKPMAYIAKIKSTDDF</sequence>
<evidence type="ECO:0000256" key="5">
    <source>
        <dbReference type="ARBA" id="ARBA00050508"/>
    </source>
</evidence>
<protein>
    <submittedName>
        <fullName evidence="9">Isopenicillin N synthase</fullName>
    </submittedName>
</protein>
<dbReference type="Gene3D" id="2.60.120.330">
    <property type="entry name" value="B-lactam Antibiotic, Isopenicillin N Synthase, Chain"/>
    <property type="match status" value="2"/>
</dbReference>
<feature type="domain" description="Fe2OG dioxygenase" evidence="8">
    <location>
        <begin position="223"/>
        <end position="322"/>
    </location>
</feature>
<dbReference type="Pfam" id="PF03171">
    <property type="entry name" value="2OG-FeII_Oxy"/>
    <property type="match status" value="2"/>
</dbReference>
<organism evidence="9 10">
    <name type="scientific">Canna indica</name>
    <name type="common">Indian-shot</name>
    <dbReference type="NCBI Taxonomy" id="4628"/>
    <lineage>
        <taxon>Eukaryota</taxon>
        <taxon>Viridiplantae</taxon>
        <taxon>Streptophyta</taxon>
        <taxon>Embryophyta</taxon>
        <taxon>Tracheophyta</taxon>
        <taxon>Spermatophyta</taxon>
        <taxon>Magnoliopsida</taxon>
        <taxon>Liliopsida</taxon>
        <taxon>Zingiberales</taxon>
        <taxon>Cannaceae</taxon>
        <taxon>Canna</taxon>
    </lineage>
</organism>
<dbReference type="InterPro" id="IPR044861">
    <property type="entry name" value="IPNS-like_FE2OG_OXY"/>
</dbReference>
<comment type="cofactor">
    <cofactor evidence="1">
        <name>L-ascorbate</name>
        <dbReference type="ChEBI" id="CHEBI:38290"/>
    </cofactor>
</comment>
<evidence type="ECO:0000313" key="9">
    <source>
        <dbReference type="EMBL" id="WOL12903.1"/>
    </source>
</evidence>
<dbReference type="InterPro" id="IPR005123">
    <property type="entry name" value="Oxoglu/Fe-dep_dioxygenase_dom"/>
</dbReference>
<evidence type="ECO:0000256" key="6">
    <source>
        <dbReference type="ARBA" id="ARBA00050797"/>
    </source>
</evidence>
<proteinExistence type="predicted"/>
<keyword evidence="3" id="KW-0560">Oxidoreductase</keyword>
<dbReference type="GO" id="GO:0016491">
    <property type="term" value="F:oxidoreductase activity"/>
    <property type="evidence" value="ECO:0007669"/>
    <property type="project" value="UniProtKB-KW"/>
</dbReference>
<feature type="region of interest" description="Disordered" evidence="7">
    <location>
        <begin position="1"/>
        <end position="24"/>
    </location>
</feature>
<dbReference type="GO" id="GO:0009685">
    <property type="term" value="P:gibberellin metabolic process"/>
    <property type="evidence" value="ECO:0007669"/>
    <property type="project" value="UniProtKB-ARBA"/>
</dbReference>
<accession>A0AAQ3KPY6</accession>
<evidence type="ECO:0000313" key="10">
    <source>
        <dbReference type="Proteomes" id="UP001327560"/>
    </source>
</evidence>
<evidence type="ECO:0000259" key="8">
    <source>
        <dbReference type="PROSITE" id="PS51471"/>
    </source>
</evidence>
<dbReference type="Pfam" id="PF14226">
    <property type="entry name" value="DIOX_N"/>
    <property type="match status" value="2"/>
</dbReference>
<gene>
    <name evidence="9" type="ORF">Cni_G21672</name>
</gene>
<keyword evidence="4" id="KW-0408">Iron</keyword>
<name>A0AAQ3KPY6_9LILI</name>
<evidence type="ECO:0000256" key="1">
    <source>
        <dbReference type="ARBA" id="ARBA00001961"/>
    </source>
</evidence>
<dbReference type="PROSITE" id="PS51471">
    <property type="entry name" value="FE2OG_OXY"/>
    <property type="match status" value="2"/>
</dbReference>
<dbReference type="InterPro" id="IPR050231">
    <property type="entry name" value="Iron_ascorbate_oxido_reductase"/>
</dbReference>
<reference evidence="9 10" key="1">
    <citation type="submission" date="2023-10" db="EMBL/GenBank/DDBJ databases">
        <title>Chromosome-scale genome assembly provides insights into flower coloration mechanisms of Canna indica.</title>
        <authorList>
            <person name="Li C."/>
        </authorList>
    </citation>
    <scope>NUCLEOTIDE SEQUENCE [LARGE SCALE GENOMIC DNA]</scope>
    <source>
        <tissue evidence="9">Flower</tissue>
    </source>
</reference>
<comment type="catalytic activity">
    <reaction evidence="5">
        <text>gibberellin A12 + 2 2-oxoglutarate + 3 O2 + H(+) = gibberellin A9 + 2 succinate + 3 CO2 + 2 H2O</text>
        <dbReference type="Rhea" id="RHEA:60772"/>
        <dbReference type="ChEBI" id="CHEBI:15377"/>
        <dbReference type="ChEBI" id="CHEBI:15378"/>
        <dbReference type="ChEBI" id="CHEBI:15379"/>
        <dbReference type="ChEBI" id="CHEBI:16526"/>
        <dbReference type="ChEBI" id="CHEBI:16810"/>
        <dbReference type="ChEBI" id="CHEBI:30031"/>
        <dbReference type="ChEBI" id="CHEBI:58627"/>
        <dbReference type="ChEBI" id="CHEBI:73255"/>
    </reaction>
    <physiologicalReaction direction="left-to-right" evidence="5">
        <dbReference type="Rhea" id="RHEA:60773"/>
    </physiologicalReaction>
</comment>
<evidence type="ECO:0000256" key="7">
    <source>
        <dbReference type="SAM" id="MobiDB-lite"/>
    </source>
</evidence>
<dbReference type="SUPFAM" id="SSF51197">
    <property type="entry name" value="Clavaminate synthase-like"/>
    <property type="match status" value="2"/>
</dbReference>
<dbReference type="EMBL" id="CP136896">
    <property type="protein sequence ID" value="WOL12903.1"/>
    <property type="molecule type" value="Genomic_DNA"/>
</dbReference>
<evidence type="ECO:0000256" key="3">
    <source>
        <dbReference type="ARBA" id="ARBA00023002"/>
    </source>
</evidence>
<keyword evidence="10" id="KW-1185">Reference proteome</keyword>
<feature type="domain" description="Fe2OG dioxygenase" evidence="8">
    <location>
        <begin position="592"/>
        <end position="691"/>
    </location>
</feature>
<comment type="catalytic activity">
    <reaction evidence="6">
        <text>gibberellin A53 + 2 2-oxoglutarate + 3 O2 + H(+) = gibberellin A20 + 2 succinate + 3 CO2 + 2 H2O</text>
        <dbReference type="Rhea" id="RHEA:60796"/>
        <dbReference type="ChEBI" id="CHEBI:15377"/>
        <dbReference type="ChEBI" id="CHEBI:15378"/>
        <dbReference type="ChEBI" id="CHEBI:15379"/>
        <dbReference type="ChEBI" id="CHEBI:16526"/>
        <dbReference type="ChEBI" id="CHEBI:16810"/>
        <dbReference type="ChEBI" id="CHEBI:30031"/>
        <dbReference type="ChEBI" id="CHEBI:58526"/>
        <dbReference type="ChEBI" id="CHEBI:143954"/>
    </reaction>
    <physiologicalReaction direction="left-to-right" evidence="6">
        <dbReference type="Rhea" id="RHEA:60797"/>
    </physiologicalReaction>
</comment>
<dbReference type="InterPro" id="IPR026992">
    <property type="entry name" value="DIOX_N"/>
</dbReference>
<dbReference type="Proteomes" id="UP001327560">
    <property type="component" value="Chromosome 7"/>
</dbReference>